<evidence type="ECO:0000313" key="2">
    <source>
        <dbReference type="Proteomes" id="UP000250218"/>
    </source>
</evidence>
<dbReference type="KEGG" id="mane:DP065_01470"/>
<evidence type="ECO:0000313" key="1">
    <source>
        <dbReference type="EMBL" id="AWX69421.1"/>
    </source>
</evidence>
<dbReference type="EMBL" id="CP030140">
    <property type="protein sequence ID" value="AWX69421.1"/>
    <property type="molecule type" value="Genomic_DNA"/>
</dbReference>
<proteinExistence type="predicted"/>
<reference evidence="2" key="1">
    <citation type="submission" date="2018-06" db="EMBL/GenBank/DDBJ databases">
        <title>Complete genome sequences of Mycoplasma anatis, M. anseris and M. cloacale type strains.</title>
        <authorList>
            <person name="Grozner D."/>
            <person name="Forro B."/>
            <person name="Sulyok K.M."/>
            <person name="Marton S."/>
            <person name="Kreizinger Z."/>
            <person name="Banyai K."/>
            <person name="Gyuranecz M."/>
        </authorList>
    </citation>
    <scope>NUCLEOTIDE SEQUENCE [LARGE SCALE GENOMIC DNA]</scope>
    <source>
        <strain evidence="2">ATCC 49234</strain>
    </source>
</reference>
<dbReference type="NCBIfam" id="NF045893">
    <property type="entry name" value="ICE_Mbov_0398"/>
    <property type="match status" value="1"/>
</dbReference>
<accession>A0A2Z4NCX5</accession>
<dbReference type="RefSeq" id="WP_033178468.1">
    <property type="nucleotide sequence ID" value="NZ_CP030140.1"/>
</dbReference>
<name>A0A2Z4NCX5_9BACT</name>
<dbReference type="Proteomes" id="UP000250218">
    <property type="component" value="Chromosome"/>
</dbReference>
<protein>
    <submittedName>
        <fullName evidence="1">Uncharacterized protein</fullName>
    </submittedName>
</protein>
<gene>
    <name evidence="1" type="ORF">DP065_01470</name>
</gene>
<sequence>MNPNIINNLVDFIKNSPKKSKEEVLKVISGKENLGGRPKINLNGEVRGFFRFTELNDILTFRKWKENLDQRGISIQKEVNDLIRKGISESEAIGSIRSFKNEIRYALTKANFAALSPFYTKLEKHLLKQDLMIDVINYKLNLIINTLFGVIDINSDKAFELISANDIETEPNIFNLIKKDMYTKIEKRFEVLEEKQKEINKTNNEFLEDVFFNEDQKIYG</sequence>
<keyword evidence="2" id="KW-1185">Reference proteome</keyword>
<dbReference type="AlphaFoldDB" id="A0A2Z4NCX5"/>
<organism evidence="1 2">
    <name type="scientific">[Mycoplasma] anseris</name>
    <dbReference type="NCBI Taxonomy" id="92400"/>
    <lineage>
        <taxon>Bacteria</taxon>
        <taxon>Bacillati</taxon>
        <taxon>Mycoplasmatota</taxon>
        <taxon>Mycoplasmoidales</taxon>
        <taxon>Metamycoplasmataceae</taxon>
        <taxon>Metamycoplasma</taxon>
    </lineage>
</organism>